<name>A0A7T2PIX1_9GAMM</name>
<protein>
    <submittedName>
        <fullName evidence="1">Uncharacterized protein</fullName>
    </submittedName>
</protein>
<dbReference type="Proteomes" id="UP000595101">
    <property type="component" value="Chromosome"/>
</dbReference>
<organism evidence="1 2">
    <name type="scientific">Aeromonas allosaccharophila</name>
    <dbReference type="NCBI Taxonomy" id="656"/>
    <lineage>
        <taxon>Bacteria</taxon>
        <taxon>Pseudomonadati</taxon>
        <taxon>Pseudomonadota</taxon>
        <taxon>Gammaproteobacteria</taxon>
        <taxon>Aeromonadales</taxon>
        <taxon>Aeromonadaceae</taxon>
        <taxon>Aeromonas</taxon>
    </lineage>
</organism>
<dbReference type="EMBL" id="CP065745">
    <property type="protein sequence ID" value="QPR56575.1"/>
    <property type="molecule type" value="Genomic_DNA"/>
</dbReference>
<gene>
    <name evidence="1" type="ORF">I6G90_09365</name>
</gene>
<reference evidence="1 2" key="1">
    <citation type="submission" date="2020-12" db="EMBL/GenBank/DDBJ databases">
        <title>FDA dAtabase for Regulatory Grade micrObial Sequences (FDA-ARGOS): Supporting development and validation of Infectious Disease Dx tests.</title>
        <authorList>
            <person name="Sproer C."/>
            <person name="Gronow S."/>
            <person name="Severitt S."/>
            <person name="Schroder I."/>
            <person name="Tallon L."/>
            <person name="Sadzewicz L."/>
            <person name="Zhao X."/>
            <person name="Boylan J."/>
            <person name="Ott S."/>
            <person name="Bowen H."/>
            <person name="Vavikolanu K."/>
            <person name="Mehta A."/>
            <person name="Aluvathingal J."/>
            <person name="Nadendla S."/>
            <person name="Lowell S."/>
            <person name="Myers T."/>
            <person name="Yan Y."/>
            <person name="Sichtig H."/>
        </authorList>
    </citation>
    <scope>NUCLEOTIDE SEQUENCE [LARGE SCALE GENOMIC DNA]</scope>
    <source>
        <strain evidence="1 2">FDAARGOS_933</strain>
    </source>
</reference>
<accession>A0A7T2PIX1</accession>
<dbReference type="RefSeq" id="WP_197930945.1">
    <property type="nucleotide sequence ID" value="NZ_CP065745.1"/>
</dbReference>
<dbReference type="AlphaFoldDB" id="A0A7T2PIX1"/>
<dbReference type="KEGG" id="aall:I6G90_09365"/>
<evidence type="ECO:0000313" key="1">
    <source>
        <dbReference type="EMBL" id="QPR56575.1"/>
    </source>
</evidence>
<dbReference type="GeneID" id="60785813"/>
<sequence>MNIKPRSGRPQKSADEKRSLILRISFNAAEQRVLTKHSKTYGIPKKSSLIRFLALREPDSIISPDFSYDDRVRLLEGVYNISSNLNQIMLLIRQAEAEAEVGSDVYKLITDSSDNSPVMQAFSSINSLFVGIEKALIGVKLK</sequence>
<proteinExistence type="predicted"/>
<evidence type="ECO:0000313" key="2">
    <source>
        <dbReference type="Proteomes" id="UP000595101"/>
    </source>
</evidence>